<reference evidence="2 3" key="1">
    <citation type="submission" date="2023-04" db="EMBL/GenBank/DDBJ databases">
        <title>Marinobulbifer ophiurae gen. nov., sp. Nov., isolate from tissue of brittle star Ophioplocus japonicus.</title>
        <authorList>
            <person name="Kawano K."/>
            <person name="Sawayama S."/>
            <person name="Nakagawa S."/>
        </authorList>
    </citation>
    <scope>NUCLEOTIDE SEQUENCE [LARGE SCALE GENOMIC DNA]</scope>
    <source>
        <strain evidence="2 3">NKW57</strain>
    </source>
</reference>
<name>A0ABQ6M250_9GAMM</name>
<proteinExistence type="predicted"/>
<evidence type="ECO:0000256" key="1">
    <source>
        <dbReference type="SAM" id="SignalP"/>
    </source>
</evidence>
<dbReference type="EMBL" id="BSYJ01000006">
    <property type="protein sequence ID" value="GMG88342.1"/>
    <property type="molecule type" value="Genomic_DNA"/>
</dbReference>
<comment type="caution">
    <text evidence="2">The sequence shown here is derived from an EMBL/GenBank/DDBJ whole genome shotgun (WGS) entry which is preliminary data.</text>
</comment>
<evidence type="ECO:0000313" key="3">
    <source>
        <dbReference type="Proteomes" id="UP001224392"/>
    </source>
</evidence>
<gene>
    <name evidence="2" type="ORF">MNKW57_26630</name>
</gene>
<dbReference type="RefSeq" id="WP_285764956.1">
    <property type="nucleotide sequence ID" value="NZ_BSYJ01000006.1"/>
</dbReference>
<keyword evidence="1" id="KW-0732">Signal</keyword>
<dbReference type="Proteomes" id="UP001224392">
    <property type="component" value="Unassembled WGS sequence"/>
</dbReference>
<keyword evidence="3" id="KW-1185">Reference proteome</keyword>
<evidence type="ECO:0000313" key="2">
    <source>
        <dbReference type="EMBL" id="GMG88342.1"/>
    </source>
</evidence>
<organism evidence="2 3">
    <name type="scientific">Biformimicrobium ophioploci</name>
    <dbReference type="NCBI Taxonomy" id="3036711"/>
    <lineage>
        <taxon>Bacteria</taxon>
        <taxon>Pseudomonadati</taxon>
        <taxon>Pseudomonadota</taxon>
        <taxon>Gammaproteobacteria</taxon>
        <taxon>Cellvibrionales</taxon>
        <taxon>Microbulbiferaceae</taxon>
        <taxon>Biformimicrobium</taxon>
    </lineage>
</organism>
<accession>A0ABQ6M250</accession>
<feature type="chain" id="PRO_5046889813" description="Transporter" evidence="1">
    <location>
        <begin position="30"/>
        <end position="289"/>
    </location>
</feature>
<evidence type="ECO:0008006" key="4">
    <source>
        <dbReference type="Google" id="ProtNLM"/>
    </source>
</evidence>
<protein>
    <recommendedName>
        <fullName evidence="4">Transporter</fullName>
    </recommendedName>
</protein>
<feature type="signal peptide" evidence="1">
    <location>
        <begin position="1"/>
        <end position="29"/>
    </location>
</feature>
<sequence>MKHQLDSRTLVTHVAAWTLTTLLTGPAFAQNPGEDTAGVREEVQSSGAVSAEEAAKKLANPIASLISVPFQFNYDENIGPNDSGDRWQLNIQPVIPISINEDWNLIIRSILPVIDQSGIFPGAGSQQALGDNLTSMFFSPKEPSESGWTWGAGPVFLLPTATDDLTGLDTFGMGPTGVALRQSGPWTYGSLVNHITTFGNSVDLNNTFLQPFVAYTTKSAWTFSMNSESTYSWTDEEWSVPINMQVTKVLTVGGQMIQVGGGARYWVDDTTGSPEGWGGRLIFTLLFPR</sequence>